<accession>A0A9J6GER1</accession>
<evidence type="ECO:0000256" key="4">
    <source>
        <dbReference type="ARBA" id="ARBA00011533"/>
    </source>
</evidence>
<feature type="coiled-coil region" evidence="17">
    <location>
        <begin position="84"/>
        <end position="116"/>
    </location>
</feature>
<keyword evidence="14 18" id="KW-0472">Membrane</keyword>
<comment type="function">
    <text evidence="1">Accessory subunit of the mitochondrial membrane respiratory chain NADH dehydrogenase (Complex I), that is believed not to be involved in catalysis. Complex I functions in the transfer of electrons from NADH to the respiratory chain. The immediate electron acceptor for the enzyme is believed to be ubiquinone.</text>
</comment>
<evidence type="ECO:0000256" key="17">
    <source>
        <dbReference type="SAM" id="Coils"/>
    </source>
</evidence>
<keyword evidence="10" id="KW-0809">Transit peptide</keyword>
<dbReference type="Proteomes" id="UP000821853">
    <property type="component" value="Unassembled WGS sequence"/>
</dbReference>
<proteinExistence type="inferred from homology"/>
<dbReference type="Pfam" id="PF09781">
    <property type="entry name" value="NDUF_B5"/>
    <property type="match status" value="1"/>
</dbReference>
<dbReference type="OrthoDB" id="9995605at2759"/>
<dbReference type="OMA" id="IRQWWAK"/>
<keyword evidence="9" id="KW-0999">Mitochondrion inner membrane</keyword>
<dbReference type="PANTHER" id="PTHR13178">
    <property type="entry name" value="NADH-UBIQUINONE OXIDOREDUCTASE SGDH SUBUNIT"/>
    <property type="match status" value="1"/>
</dbReference>
<evidence type="ECO:0000256" key="5">
    <source>
        <dbReference type="ARBA" id="ARBA00015175"/>
    </source>
</evidence>
<dbReference type="GO" id="GO:0005743">
    <property type="term" value="C:mitochondrial inner membrane"/>
    <property type="evidence" value="ECO:0007669"/>
    <property type="project" value="UniProtKB-SubCell"/>
</dbReference>
<evidence type="ECO:0000256" key="11">
    <source>
        <dbReference type="ARBA" id="ARBA00022982"/>
    </source>
</evidence>
<evidence type="ECO:0000256" key="12">
    <source>
        <dbReference type="ARBA" id="ARBA00022989"/>
    </source>
</evidence>
<evidence type="ECO:0000313" key="20">
    <source>
        <dbReference type="Proteomes" id="UP000821853"/>
    </source>
</evidence>
<keyword evidence="8 18" id="KW-0812">Transmembrane</keyword>
<evidence type="ECO:0000256" key="3">
    <source>
        <dbReference type="ARBA" id="ARBA00007152"/>
    </source>
</evidence>
<dbReference type="EMBL" id="JABSTR010000008">
    <property type="protein sequence ID" value="KAH9376918.1"/>
    <property type="molecule type" value="Genomic_DNA"/>
</dbReference>
<feature type="transmembrane region" description="Helical" evidence="18">
    <location>
        <begin position="25"/>
        <end position="47"/>
    </location>
</feature>
<sequence length="150" mass="18192">MSLRQAHHMNITPSRFAYNLAKDHLHFYLLLGIIPLSLLVMYVNIFIGPPKLAEIPEGYEPEYWEYYDHPIKQFIAKWFKENPQQSYEKKMHALQTELEKSRLREAQDKVQDLIKKRGDYQAWYYVPYDSKYTKYYQHKVKELDHYGKTI</sequence>
<keyword evidence="13" id="KW-0496">Mitochondrion</keyword>
<evidence type="ECO:0000256" key="1">
    <source>
        <dbReference type="ARBA" id="ARBA00003195"/>
    </source>
</evidence>
<evidence type="ECO:0000256" key="7">
    <source>
        <dbReference type="ARBA" id="ARBA00022660"/>
    </source>
</evidence>
<keyword evidence="20" id="KW-1185">Reference proteome</keyword>
<evidence type="ECO:0000256" key="9">
    <source>
        <dbReference type="ARBA" id="ARBA00022792"/>
    </source>
</evidence>
<organism evidence="19 20">
    <name type="scientific">Haemaphysalis longicornis</name>
    <name type="common">Bush tick</name>
    <dbReference type="NCBI Taxonomy" id="44386"/>
    <lineage>
        <taxon>Eukaryota</taxon>
        <taxon>Metazoa</taxon>
        <taxon>Ecdysozoa</taxon>
        <taxon>Arthropoda</taxon>
        <taxon>Chelicerata</taxon>
        <taxon>Arachnida</taxon>
        <taxon>Acari</taxon>
        <taxon>Parasitiformes</taxon>
        <taxon>Ixodida</taxon>
        <taxon>Ixodoidea</taxon>
        <taxon>Ixodidae</taxon>
        <taxon>Haemaphysalinae</taxon>
        <taxon>Haemaphysalis</taxon>
    </lineage>
</organism>
<comment type="subcellular location">
    <subcellularLocation>
        <location evidence="2">Mitochondrion inner membrane</location>
        <topology evidence="2">Single-pass membrane protein</topology>
    </subcellularLocation>
</comment>
<dbReference type="VEuPathDB" id="VectorBase:HLOH_048773"/>
<evidence type="ECO:0000256" key="18">
    <source>
        <dbReference type="SAM" id="Phobius"/>
    </source>
</evidence>
<keyword evidence="11" id="KW-0249">Electron transport</keyword>
<dbReference type="AlphaFoldDB" id="A0A9J6GER1"/>
<evidence type="ECO:0000256" key="13">
    <source>
        <dbReference type="ARBA" id="ARBA00023128"/>
    </source>
</evidence>
<evidence type="ECO:0000256" key="8">
    <source>
        <dbReference type="ARBA" id="ARBA00022692"/>
    </source>
</evidence>
<evidence type="ECO:0000256" key="6">
    <source>
        <dbReference type="ARBA" id="ARBA00022448"/>
    </source>
</evidence>
<keyword evidence="6" id="KW-0813">Transport</keyword>
<dbReference type="InterPro" id="IPR019173">
    <property type="entry name" value="NADH_UbQ_OxRdtase_B5_su"/>
</dbReference>
<name>A0A9J6GER1_HAELO</name>
<evidence type="ECO:0000256" key="14">
    <source>
        <dbReference type="ARBA" id="ARBA00023136"/>
    </source>
</evidence>
<comment type="caution">
    <text evidence="19">The sequence shown here is derived from an EMBL/GenBank/DDBJ whole genome shotgun (WGS) entry which is preliminary data.</text>
</comment>
<evidence type="ECO:0000256" key="16">
    <source>
        <dbReference type="ARBA" id="ARBA00032550"/>
    </source>
</evidence>
<keyword evidence="17" id="KW-0175">Coiled coil</keyword>
<comment type="subunit">
    <text evidence="4">Complex I is composed of 45 different subunits.</text>
</comment>
<evidence type="ECO:0000313" key="19">
    <source>
        <dbReference type="EMBL" id="KAH9376918.1"/>
    </source>
</evidence>
<protein>
    <recommendedName>
        <fullName evidence="5">NADH dehydrogenase [ubiquinone] 1 beta subcomplex subunit 5, mitochondrial</fullName>
    </recommendedName>
    <alternativeName>
        <fullName evidence="16">Complex I-SGDH</fullName>
    </alternativeName>
    <alternativeName>
        <fullName evidence="15">NADH-ubiquinone oxidoreductase SGDH subunit</fullName>
    </alternativeName>
</protein>
<keyword evidence="12 18" id="KW-1133">Transmembrane helix</keyword>
<reference evidence="19 20" key="1">
    <citation type="journal article" date="2020" name="Cell">
        <title>Large-Scale Comparative Analyses of Tick Genomes Elucidate Their Genetic Diversity and Vector Capacities.</title>
        <authorList>
            <consortium name="Tick Genome and Microbiome Consortium (TIGMIC)"/>
            <person name="Jia N."/>
            <person name="Wang J."/>
            <person name="Shi W."/>
            <person name="Du L."/>
            <person name="Sun Y."/>
            <person name="Zhan W."/>
            <person name="Jiang J.F."/>
            <person name="Wang Q."/>
            <person name="Zhang B."/>
            <person name="Ji P."/>
            <person name="Bell-Sakyi L."/>
            <person name="Cui X.M."/>
            <person name="Yuan T.T."/>
            <person name="Jiang B.G."/>
            <person name="Yang W.F."/>
            <person name="Lam T.T."/>
            <person name="Chang Q.C."/>
            <person name="Ding S.J."/>
            <person name="Wang X.J."/>
            <person name="Zhu J.G."/>
            <person name="Ruan X.D."/>
            <person name="Zhao L."/>
            <person name="Wei J.T."/>
            <person name="Ye R.Z."/>
            <person name="Que T.C."/>
            <person name="Du C.H."/>
            <person name="Zhou Y.H."/>
            <person name="Cheng J.X."/>
            <person name="Dai P.F."/>
            <person name="Guo W.B."/>
            <person name="Han X.H."/>
            <person name="Huang E.J."/>
            <person name="Li L.F."/>
            <person name="Wei W."/>
            <person name="Gao Y.C."/>
            <person name="Liu J.Z."/>
            <person name="Shao H.Z."/>
            <person name="Wang X."/>
            <person name="Wang C.C."/>
            <person name="Yang T.C."/>
            <person name="Huo Q.B."/>
            <person name="Li W."/>
            <person name="Chen H.Y."/>
            <person name="Chen S.E."/>
            <person name="Zhou L.G."/>
            <person name="Ni X.B."/>
            <person name="Tian J.H."/>
            <person name="Sheng Y."/>
            <person name="Liu T."/>
            <person name="Pan Y.S."/>
            <person name="Xia L.Y."/>
            <person name="Li J."/>
            <person name="Zhao F."/>
            <person name="Cao W.C."/>
        </authorList>
    </citation>
    <scope>NUCLEOTIDE SEQUENCE [LARGE SCALE GENOMIC DNA]</scope>
    <source>
        <strain evidence="19">HaeL-2018</strain>
    </source>
</reference>
<evidence type="ECO:0000256" key="2">
    <source>
        <dbReference type="ARBA" id="ARBA00004434"/>
    </source>
</evidence>
<keyword evidence="7" id="KW-0679">Respiratory chain</keyword>
<evidence type="ECO:0000256" key="10">
    <source>
        <dbReference type="ARBA" id="ARBA00022946"/>
    </source>
</evidence>
<gene>
    <name evidence="19" type="ORF">HPB48_002767</name>
</gene>
<comment type="similarity">
    <text evidence="3">Belongs to the complex I NDUFB5 subunit family.</text>
</comment>
<dbReference type="PANTHER" id="PTHR13178:SF0">
    <property type="entry name" value="NADH DEHYDROGENASE [UBIQUINONE] 1 BETA SUBCOMPLEX SUBUNIT 5, MITOCHONDRIAL"/>
    <property type="match status" value="1"/>
</dbReference>
<evidence type="ECO:0000256" key="15">
    <source>
        <dbReference type="ARBA" id="ARBA00032395"/>
    </source>
</evidence>